<comment type="similarity">
    <text evidence="6">In the N-terminal section; belongs to the PRA-CH family.</text>
</comment>
<comment type="catalytic activity">
    <reaction evidence="1 11">
        <text>1-(5-phospho-beta-D-ribosyl)-5'-AMP + H2O = 1-(5-phospho-beta-D-ribosyl)-5-[(5-phospho-beta-D-ribosylamino)methylideneamino]imidazole-4-carboxamide</text>
        <dbReference type="Rhea" id="RHEA:20049"/>
        <dbReference type="ChEBI" id="CHEBI:15377"/>
        <dbReference type="ChEBI" id="CHEBI:58435"/>
        <dbReference type="ChEBI" id="CHEBI:59457"/>
        <dbReference type="EC" id="3.5.4.19"/>
    </reaction>
</comment>
<feature type="binding site" evidence="11">
    <location>
        <position position="100"/>
    </location>
    <ligand>
        <name>Mg(2+)</name>
        <dbReference type="ChEBI" id="CHEBI:18420"/>
    </ligand>
</feature>
<dbReference type="NCBIfam" id="NF000768">
    <property type="entry name" value="PRK00051.1"/>
    <property type="match status" value="1"/>
</dbReference>
<evidence type="ECO:0000256" key="3">
    <source>
        <dbReference type="ARBA" id="ARBA00005169"/>
    </source>
</evidence>
<feature type="binding site" evidence="11">
    <location>
        <position position="120"/>
    </location>
    <ligand>
        <name>Zn(2+)</name>
        <dbReference type="ChEBI" id="CHEBI:29105"/>
        <note>ligand shared between dimeric partners</note>
    </ligand>
</feature>
<comment type="cofactor">
    <cofactor evidence="11">
        <name>Zn(2+)</name>
        <dbReference type="ChEBI" id="CHEBI:29105"/>
    </cofactor>
    <text evidence="11">Binds 1 zinc ion per subunit.</text>
</comment>
<evidence type="ECO:0000256" key="4">
    <source>
        <dbReference type="ARBA" id="ARBA00005204"/>
    </source>
</evidence>
<gene>
    <name evidence="11" type="primary">hisI</name>
    <name evidence="13" type="ORF">C0068_06905</name>
</gene>
<evidence type="ECO:0000256" key="1">
    <source>
        <dbReference type="ARBA" id="ARBA00000024"/>
    </source>
</evidence>
<comment type="function">
    <text evidence="11">Catalyzes the hydrolysis of the adenine ring of phosphoribosyl-AMP.</text>
</comment>
<feature type="domain" description="Phosphoribosyl-AMP cyclohydrolase" evidence="12">
    <location>
        <begin position="49"/>
        <end position="122"/>
    </location>
</feature>
<dbReference type="EMBL" id="PQGG01000016">
    <property type="protein sequence ID" value="POP53365.1"/>
    <property type="molecule type" value="Genomic_DNA"/>
</dbReference>
<dbReference type="GO" id="GO:0000105">
    <property type="term" value="P:L-histidine biosynthetic process"/>
    <property type="evidence" value="ECO:0007669"/>
    <property type="project" value="UniProtKB-UniRule"/>
</dbReference>
<sequence>MINTGFLAFEDCQRGDRLALSEVLDNVCFTSNGLVPVIAQDHRSRDVLMLAWMNRDALEQTLHSGDMTYWSRSRAQLWRKGETSGHYQRLKTMRVDCDGDTLLCDVDQRGSACHTGRPSCFYLQVDANTRSVKVTHSAPKRQC</sequence>
<organism evidence="13 14">
    <name type="scientific">Zhongshania marina</name>
    <dbReference type="NCBI Taxonomy" id="2304603"/>
    <lineage>
        <taxon>Bacteria</taxon>
        <taxon>Pseudomonadati</taxon>
        <taxon>Pseudomonadota</taxon>
        <taxon>Gammaproteobacteria</taxon>
        <taxon>Cellvibrionales</taxon>
        <taxon>Spongiibacteraceae</taxon>
        <taxon>Zhongshania</taxon>
    </lineage>
</organism>
<evidence type="ECO:0000256" key="5">
    <source>
        <dbReference type="ARBA" id="ARBA00007731"/>
    </source>
</evidence>
<dbReference type="HAMAP" id="MF_01021">
    <property type="entry name" value="HisI"/>
    <property type="match status" value="1"/>
</dbReference>
<dbReference type="UniPathway" id="UPA00031">
    <property type="reaction ID" value="UER00008"/>
</dbReference>
<feature type="binding site" evidence="11">
    <location>
        <position position="113"/>
    </location>
    <ligand>
        <name>Zn(2+)</name>
        <dbReference type="ChEBI" id="CHEBI:29105"/>
        <note>ligand shared between dimeric partners</note>
    </ligand>
</feature>
<dbReference type="EC" id="3.5.4.19" evidence="11"/>
<keyword evidence="11" id="KW-0862">Zinc</keyword>
<dbReference type="PANTHER" id="PTHR42945">
    <property type="entry name" value="HISTIDINE BIOSYNTHESIS BIFUNCTIONAL PROTEIN"/>
    <property type="match status" value="1"/>
</dbReference>
<dbReference type="InterPro" id="IPR026660">
    <property type="entry name" value="PRA-CH"/>
</dbReference>
<keyword evidence="8 11" id="KW-0028">Amino-acid biosynthesis</keyword>
<keyword evidence="11" id="KW-0479">Metal-binding</keyword>
<dbReference type="PANTHER" id="PTHR42945:SF1">
    <property type="entry name" value="HISTIDINE BIOSYNTHESIS BIFUNCTIONAL PROTEIN HIS7"/>
    <property type="match status" value="1"/>
</dbReference>
<dbReference type="FunFam" id="3.10.20.810:FF:000001">
    <property type="entry name" value="Histidine biosynthesis bifunctional protein HisIE"/>
    <property type="match status" value="1"/>
</dbReference>
<dbReference type="OrthoDB" id="9795769at2"/>
<dbReference type="GO" id="GO:0004636">
    <property type="term" value="F:phosphoribosyl-ATP diphosphatase activity"/>
    <property type="evidence" value="ECO:0007669"/>
    <property type="project" value="UniProtKB-EC"/>
</dbReference>
<dbReference type="GO" id="GO:0005737">
    <property type="term" value="C:cytoplasm"/>
    <property type="evidence" value="ECO:0007669"/>
    <property type="project" value="UniProtKB-SubCell"/>
</dbReference>
<dbReference type="Pfam" id="PF01502">
    <property type="entry name" value="PRA-CH"/>
    <property type="match status" value="1"/>
</dbReference>
<comment type="cofactor">
    <cofactor evidence="11">
        <name>Mg(2+)</name>
        <dbReference type="ChEBI" id="CHEBI:18420"/>
    </cofactor>
    <text evidence="11">Binds 1 Mg(2+) ion per subunit.</text>
</comment>
<evidence type="ECO:0000259" key="12">
    <source>
        <dbReference type="Pfam" id="PF01502"/>
    </source>
</evidence>
<feature type="binding site" evidence="11">
    <location>
        <position position="97"/>
    </location>
    <ligand>
        <name>Zn(2+)</name>
        <dbReference type="ChEBI" id="CHEBI:29105"/>
        <note>ligand shared between dimeric partners</note>
    </ligand>
</feature>
<dbReference type="GO" id="GO:0000287">
    <property type="term" value="F:magnesium ion binding"/>
    <property type="evidence" value="ECO:0007669"/>
    <property type="project" value="UniProtKB-UniRule"/>
</dbReference>
<comment type="similarity">
    <text evidence="5">In the C-terminal section; belongs to the PRA-PH family.</text>
</comment>
<accession>A0A2S4HH96</accession>
<proteinExistence type="inferred from homology"/>
<evidence type="ECO:0000256" key="11">
    <source>
        <dbReference type="HAMAP-Rule" id="MF_01021"/>
    </source>
</evidence>
<evidence type="ECO:0000256" key="8">
    <source>
        <dbReference type="ARBA" id="ARBA00022605"/>
    </source>
</evidence>
<evidence type="ECO:0000256" key="6">
    <source>
        <dbReference type="ARBA" id="ARBA00008299"/>
    </source>
</evidence>
<dbReference type="Proteomes" id="UP000237222">
    <property type="component" value="Unassembled WGS sequence"/>
</dbReference>
<comment type="subcellular location">
    <subcellularLocation>
        <location evidence="11">Cytoplasm</location>
    </subcellularLocation>
</comment>
<name>A0A2S4HH96_9GAMM</name>
<dbReference type="InterPro" id="IPR002496">
    <property type="entry name" value="PRib_AMP_CycHydrolase_dom"/>
</dbReference>
<keyword evidence="7 11" id="KW-0963">Cytoplasm</keyword>
<dbReference type="GO" id="GO:0004635">
    <property type="term" value="F:phosphoribosyl-AMP cyclohydrolase activity"/>
    <property type="evidence" value="ECO:0007669"/>
    <property type="project" value="UniProtKB-UniRule"/>
</dbReference>
<comment type="pathway">
    <text evidence="3 11">Amino-acid biosynthesis; L-histidine biosynthesis; L-histidine from 5-phospho-alpha-D-ribose 1-diphosphate: step 3/9.</text>
</comment>
<dbReference type="Gene3D" id="3.10.20.810">
    <property type="entry name" value="Phosphoribosyl-AMP cyclohydrolase"/>
    <property type="match status" value="1"/>
</dbReference>
<dbReference type="SUPFAM" id="SSF141734">
    <property type="entry name" value="HisI-like"/>
    <property type="match status" value="1"/>
</dbReference>
<keyword evidence="11" id="KW-0460">Magnesium</keyword>
<dbReference type="InterPro" id="IPR038019">
    <property type="entry name" value="PRib_AMP_CycHydrolase_sf"/>
</dbReference>
<comment type="similarity">
    <text evidence="11">Belongs to the PRA-CH family.</text>
</comment>
<comment type="catalytic activity">
    <reaction evidence="2">
        <text>1-(5-phospho-beta-D-ribosyl)-ATP + H2O = 1-(5-phospho-beta-D-ribosyl)-5'-AMP + diphosphate + H(+)</text>
        <dbReference type="Rhea" id="RHEA:22828"/>
        <dbReference type="ChEBI" id="CHEBI:15377"/>
        <dbReference type="ChEBI" id="CHEBI:15378"/>
        <dbReference type="ChEBI" id="CHEBI:33019"/>
        <dbReference type="ChEBI" id="CHEBI:59457"/>
        <dbReference type="ChEBI" id="CHEBI:73183"/>
        <dbReference type="EC" id="3.6.1.31"/>
    </reaction>
</comment>
<evidence type="ECO:0000313" key="14">
    <source>
        <dbReference type="Proteomes" id="UP000237222"/>
    </source>
</evidence>
<feature type="binding site" evidence="11">
    <location>
        <position position="98"/>
    </location>
    <ligand>
        <name>Mg(2+)</name>
        <dbReference type="ChEBI" id="CHEBI:18420"/>
    </ligand>
</feature>
<comment type="pathway">
    <text evidence="4">Amino-acid biosynthesis; L-histidine biosynthesis; L-histidine from 5-phospho-alpha-D-ribose 1-diphosphate: step 2/9.</text>
</comment>
<reference evidence="13" key="1">
    <citation type="submission" date="2018-01" db="EMBL/GenBank/DDBJ databases">
        <authorList>
            <person name="Yu X.-D."/>
        </authorList>
    </citation>
    <scope>NUCLEOTIDE SEQUENCE</scope>
    <source>
        <strain evidence="13">ZX-21</strain>
    </source>
</reference>
<keyword evidence="9 11" id="KW-0378">Hydrolase</keyword>
<evidence type="ECO:0000256" key="9">
    <source>
        <dbReference type="ARBA" id="ARBA00022801"/>
    </source>
</evidence>
<evidence type="ECO:0000256" key="7">
    <source>
        <dbReference type="ARBA" id="ARBA00022490"/>
    </source>
</evidence>
<dbReference type="RefSeq" id="WP_103683761.1">
    <property type="nucleotide sequence ID" value="NZ_PQGG01000016.1"/>
</dbReference>
<dbReference type="GO" id="GO:0008270">
    <property type="term" value="F:zinc ion binding"/>
    <property type="evidence" value="ECO:0007669"/>
    <property type="project" value="UniProtKB-UniRule"/>
</dbReference>
<dbReference type="AlphaFoldDB" id="A0A2S4HH96"/>
<comment type="caution">
    <text evidence="13">The sequence shown here is derived from an EMBL/GenBank/DDBJ whole genome shotgun (WGS) entry which is preliminary data.</text>
</comment>
<evidence type="ECO:0000256" key="10">
    <source>
        <dbReference type="ARBA" id="ARBA00023102"/>
    </source>
</evidence>
<protein>
    <recommendedName>
        <fullName evidence="11">Phosphoribosyl-AMP cyclohydrolase</fullName>
        <shortName evidence="11">PRA-CH</shortName>
        <ecNumber evidence="11">3.5.4.19</ecNumber>
    </recommendedName>
</protein>
<feature type="binding site" evidence="11">
    <location>
        <position position="96"/>
    </location>
    <ligand>
        <name>Mg(2+)</name>
        <dbReference type="ChEBI" id="CHEBI:18420"/>
    </ligand>
</feature>
<evidence type="ECO:0000256" key="2">
    <source>
        <dbReference type="ARBA" id="ARBA00001460"/>
    </source>
</evidence>
<keyword evidence="10 11" id="KW-0368">Histidine biosynthesis</keyword>
<comment type="subunit">
    <text evidence="11">Homodimer.</text>
</comment>
<evidence type="ECO:0000313" key="13">
    <source>
        <dbReference type="EMBL" id="POP53365.1"/>
    </source>
</evidence>